<dbReference type="HOGENOM" id="CLU_008884_0_0_11"/>
<accession>F5Z2K4</accession>
<evidence type="ECO:0008006" key="9">
    <source>
        <dbReference type="Google" id="ProtNLM"/>
    </source>
</evidence>
<evidence type="ECO:0000256" key="1">
    <source>
        <dbReference type="ARBA" id="ARBA00022741"/>
    </source>
</evidence>
<organism evidence="7 8">
    <name type="scientific">Mycolicibacter sinensis (strain JDM601)</name>
    <name type="common">Mycobacterium sinense</name>
    <dbReference type="NCBI Taxonomy" id="875328"/>
    <lineage>
        <taxon>Bacteria</taxon>
        <taxon>Bacillati</taxon>
        <taxon>Actinomycetota</taxon>
        <taxon>Actinomycetes</taxon>
        <taxon>Mycobacteriales</taxon>
        <taxon>Mycobacteriaceae</taxon>
        <taxon>Mycolicibacter</taxon>
    </lineage>
</organism>
<dbReference type="Pfam" id="PF13604">
    <property type="entry name" value="AAA_30"/>
    <property type="match status" value="1"/>
</dbReference>
<evidence type="ECO:0000313" key="7">
    <source>
        <dbReference type="EMBL" id="AEF34616.1"/>
    </source>
</evidence>
<dbReference type="Pfam" id="PF13482">
    <property type="entry name" value="RNase_H_2"/>
    <property type="match status" value="1"/>
</dbReference>
<dbReference type="InterPro" id="IPR027417">
    <property type="entry name" value="P-loop_NTPase"/>
</dbReference>
<reference evidence="7 8" key="1">
    <citation type="journal article" date="2011" name="J. Bacteriol.">
        <title>Complete genome sequence of a novel clinical isolate, the nontuberculous Mycobacterium strain JDM601.</title>
        <authorList>
            <person name="Zhang Z.Y."/>
            <person name="Sun Z.Q."/>
            <person name="Wang Z.L."/>
            <person name="Wen Z.L."/>
            <person name="Sun Q.W."/>
            <person name="Zhu Z.Q."/>
            <person name="Song Y.Z."/>
            <person name="Zhao J.W."/>
            <person name="Wang H.H."/>
            <person name="Zhang S.L."/>
            <person name="Guo X.K."/>
        </authorList>
    </citation>
    <scope>NUCLEOTIDE SEQUENCE [LARGE SCALE GENOMIC DNA]</scope>
    <source>
        <strain evidence="7 8">JDM601</strain>
    </source>
</reference>
<evidence type="ECO:0000256" key="4">
    <source>
        <dbReference type="ARBA" id="ARBA00022840"/>
    </source>
</evidence>
<feature type="domain" description="DNA2/NAM7 helicase-like C-terminal" evidence="5">
    <location>
        <begin position="865"/>
        <end position="1041"/>
    </location>
</feature>
<sequence>MRRGVDVIYQGTLQKDHRLGLPDFLVRSDLVDSPFGHAGGYEVIDAKLARSAKARAVLQTAFYSELLAEVQGEKPLTMHLALGGQGLLPLRVADYAAYTRQVHTQYVDFTSKAVEFPPTDTHPEPVEHCAVCRWRLVCKQQRRDDDDLSLIAGITARQRKALRQAGISTRRGFAQLETPPTFDHVTPQSMTKAHSQARLQVAGEDAGRPLWEFVDSERTETGELAPNRGLTALPPPAPGDLFFDIEGARYYSEDGKEYGLQYLFGIVDTAEPDEAGQPRYHKFWSFNRSEEKQAFQEIVDFIVERRQRNPDLHVYHYNHYEPTALDHLSELHETREDVIGRLMGRFATREAEVDDLLRGRVFVDLYRVVRQGIRASVESYSIKRLEPLFGFKRQVRLHDVNERMAQFEIDLDTGKAVTDHAGQSMIQGYNEDDCRSTLGLRDWLEERRTDLADQLGEDVPRPALPEHRELQVDEQVEALRDQLLAGLPEHDRTAEQQARALMADLLEWHRRDAKPGWWRYFHLQNLTDDELIGESDAIGGLELQGVVGEVRQSHIWRYRFPAQQHSFRAGDKPVDPDSGTTWTIYALDDGAGTLDLTRGKTNHNPHPTALMESGPIRTENHRLRLLELASEIIELGEGEWGSDARFDLLLGRGPRFMTGPDTSFRLPGEEAAVAGRRLAIALASSHLPIQGPPGTGKTYTAAKQVSDLVGAGLKVGITASSHAVISNVLDEVWEQNELGRPLLIAQKPKEKDSLASSHASVFTDYADLLNAIRSGTAEVIGATSWTWTRAEFRNSVDVLIVDEASQMSLANVLAVAHAAPKLILLGDPQQLQQPSPGSHPPEAGVSALGQVLGEHITMPNDRGLFIEHTRRMHPSICDFTSEMFYDGRLSCIDGLSNQAVLGDGPLSGTGLRLVDVVHEGNDILSPEEADVVAGLVTELCAKEWRASDGTLARIGIEGILIVTPFNAQIREIETALESRGITGARVGTVDKFQGQQAPVVIYSMASSTAEDAPRGMEFLYDLHRLNVATSRARCLAILVSSPELVRVACHTPRQIVLANALCRFRELAT</sequence>
<dbReference type="STRING" id="875328.JDM601_0616"/>
<dbReference type="InterPro" id="IPR038720">
    <property type="entry name" value="YprB_RNase_H-like_dom"/>
</dbReference>
<feature type="domain" description="YprB ribonuclease H-like" evidence="6">
    <location>
        <begin position="241"/>
        <end position="444"/>
    </location>
</feature>
<proteinExistence type="predicted"/>
<dbReference type="eggNOG" id="COG2251">
    <property type="taxonomic scope" value="Bacteria"/>
</dbReference>
<keyword evidence="1" id="KW-0547">Nucleotide-binding</keyword>
<dbReference type="GO" id="GO:0005524">
    <property type="term" value="F:ATP binding"/>
    <property type="evidence" value="ECO:0007669"/>
    <property type="project" value="UniProtKB-KW"/>
</dbReference>
<evidence type="ECO:0000256" key="3">
    <source>
        <dbReference type="ARBA" id="ARBA00022806"/>
    </source>
</evidence>
<dbReference type="GO" id="GO:0043139">
    <property type="term" value="F:5'-3' DNA helicase activity"/>
    <property type="evidence" value="ECO:0007669"/>
    <property type="project" value="TreeGrafter"/>
</dbReference>
<dbReference type="Proteomes" id="UP000009224">
    <property type="component" value="Chromosome"/>
</dbReference>
<dbReference type="GO" id="GO:0016787">
    <property type="term" value="F:hydrolase activity"/>
    <property type="evidence" value="ECO:0007669"/>
    <property type="project" value="UniProtKB-KW"/>
</dbReference>
<evidence type="ECO:0000313" key="8">
    <source>
        <dbReference type="Proteomes" id="UP000009224"/>
    </source>
</evidence>
<evidence type="ECO:0000256" key="2">
    <source>
        <dbReference type="ARBA" id="ARBA00022801"/>
    </source>
</evidence>
<keyword evidence="8" id="KW-1185">Reference proteome</keyword>
<dbReference type="Gene3D" id="3.40.50.300">
    <property type="entry name" value="P-loop containing nucleotide triphosphate hydrolases"/>
    <property type="match status" value="2"/>
</dbReference>
<evidence type="ECO:0000259" key="5">
    <source>
        <dbReference type="Pfam" id="PF13087"/>
    </source>
</evidence>
<keyword evidence="3" id="KW-0347">Helicase</keyword>
<keyword evidence="4" id="KW-0067">ATP-binding</keyword>
<evidence type="ECO:0000259" key="6">
    <source>
        <dbReference type="Pfam" id="PF13482"/>
    </source>
</evidence>
<dbReference type="SUPFAM" id="SSF52540">
    <property type="entry name" value="P-loop containing nucleoside triphosphate hydrolases"/>
    <property type="match status" value="1"/>
</dbReference>
<keyword evidence="2" id="KW-0378">Hydrolase</keyword>
<dbReference type="Pfam" id="PF13087">
    <property type="entry name" value="AAA_12"/>
    <property type="match status" value="1"/>
</dbReference>
<gene>
    <name evidence="7" type="ordered locus">JDM601_0616</name>
</gene>
<dbReference type="CDD" id="cd17934">
    <property type="entry name" value="DEXXQc_Upf1-like"/>
    <property type="match status" value="1"/>
</dbReference>
<dbReference type="InterPro" id="IPR041679">
    <property type="entry name" value="DNA2/NAM7-like_C"/>
</dbReference>
<dbReference type="NCBIfam" id="TIGR03491">
    <property type="entry name" value="TM0106 family RecB-like putative nuclease"/>
    <property type="match status" value="1"/>
</dbReference>
<dbReference type="KEGG" id="mjd:JDM601_0616"/>
<dbReference type="InterPro" id="IPR047187">
    <property type="entry name" value="SF1_C_Upf1"/>
</dbReference>
<dbReference type="SUPFAM" id="SSF53098">
    <property type="entry name" value="Ribonuclease H-like"/>
    <property type="match status" value="1"/>
</dbReference>
<dbReference type="InterPro" id="IPR019993">
    <property type="entry name" value="RecB_nuclease_TM0106_put"/>
</dbReference>
<dbReference type="AlphaFoldDB" id="F5Z2K4"/>
<dbReference type="EMBL" id="CP002329">
    <property type="protein sequence ID" value="AEF34616.1"/>
    <property type="molecule type" value="Genomic_DNA"/>
</dbReference>
<name>F5Z2K4_MYCSD</name>
<dbReference type="eggNOG" id="COG1112">
    <property type="taxonomic scope" value="Bacteria"/>
</dbReference>
<dbReference type="CDD" id="cd18808">
    <property type="entry name" value="SF1_C_Upf1"/>
    <property type="match status" value="1"/>
</dbReference>
<protein>
    <recommendedName>
        <fullName evidence="9">Nuclease</fullName>
    </recommendedName>
</protein>
<dbReference type="PANTHER" id="PTHR43788:SF8">
    <property type="entry name" value="DNA-BINDING PROTEIN SMUBP-2"/>
    <property type="match status" value="1"/>
</dbReference>
<dbReference type="InterPro" id="IPR012337">
    <property type="entry name" value="RNaseH-like_sf"/>
</dbReference>
<dbReference type="InterPro" id="IPR050534">
    <property type="entry name" value="Coronavir_polyprotein_1ab"/>
</dbReference>
<dbReference type="PANTHER" id="PTHR43788">
    <property type="entry name" value="DNA2/NAM7 HELICASE FAMILY MEMBER"/>
    <property type="match status" value="1"/>
</dbReference>